<evidence type="ECO:0000256" key="1">
    <source>
        <dbReference type="SAM" id="Phobius"/>
    </source>
</evidence>
<name>A0A9W4J126_9EURO</name>
<evidence type="ECO:0000313" key="3">
    <source>
        <dbReference type="Proteomes" id="UP001152649"/>
    </source>
</evidence>
<dbReference type="AlphaFoldDB" id="A0A9W4J126"/>
<gene>
    <name evidence="2" type="ORF">PSALAMII_LOCUS4882</name>
</gene>
<keyword evidence="1" id="KW-0812">Transmembrane</keyword>
<protein>
    <submittedName>
        <fullName evidence="2">Uncharacterized protein</fullName>
    </submittedName>
</protein>
<organism evidence="2 3">
    <name type="scientific">Penicillium salamii</name>
    <dbReference type="NCBI Taxonomy" id="1612424"/>
    <lineage>
        <taxon>Eukaryota</taxon>
        <taxon>Fungi</taxon>
        <taxon>Dikarya</taxon>
        <taxon>Ascomycota</taxon>
        <taxon>Pezizomycotina</taxon>
        <taxon>Eurotiomycetes</taxon>
        <taxon>Eurotiomycetidae</taxon>
        <taxon>Eurotiales</taxon>
        <taxon>Aspergillaceae</taxon>
        <taxon>Penicillium</taxon>
    </lineage>
</organism>
<feature type="transmembrane region" description="Helical" evidence="1">
    <location>
        <begin position="131"/>
        <end position="151"/>
    </location>
</feature>
<feature type="transmembrane region" description="Helical" evidence="1">
    <location>
        <begin position="38"/>
        <end position="57"/>
    </location>
</feature>
<dbReference type="EMBL" id="CAJVPG010000202">
    <property type="protein sequence ID" value="CAG8372465.1"/>
    <property type="molecule type" value="Genomic_DNA"/>
</dbReference>
<keyword evidence="1" id="KW-0472">Membrane</keyword>
<keyword evidence="1" id="KW-1133">Transmembrane helix</keyword>
<dbReference type="Proteomes" id="UP001152649">
    <property type="component" value="Unassembled WGS sequence"/>
</dbReference>
<sequence length="270" mass="29483">MHISTQVEASLATALLLASFVLFVLSRRAVQKSRLHQKLDLAVSAPNLVLLAVHMGLSWSKTCETGREVMIGVSSLFPFLLVYLRISVFLRSLLSAPSQLVICFPLYTVVSCLIKIMAATAGVYIFPPLRIVVLFSLFLDNLGLVAFLWWLDGHTTANSRTRSQLRCALYCMIGVAVVLLLIAVLGAALSCWLLALELQILTVTVWMIPSYFAVQNAGASVGEQLTFATSEATNKFTAYTIKDFIGGLSQYCYRRALNCQDVGPAAPGQV</sequence>
<dbReference type="OrthoDB" id="409543at2759"/>
<feature type="transmembrane region" description="Helical" evidence="1">
    <location>
        <begin position="69"/>
        <end position="88"/>
    </location>
</feature>
<evidence type="ECO:0000313" key="2">
    <source>
        <dbReference type="EMBL" id="CAG8372465.1"/>
    </source>
</evidence>
<proteinExistence type="predicted"/>
<feature type="transmembrane region" description="Helical" evidence="1">
    <location>
        <begin position="100"/>
        <end position="125"/>
    </location>
</feature>
<feature type="transmembrane region" description="Helical" evidence="1">
    <location>
        <begin position="6"/>
        <end position="26"/>
    </location>
</feature>
<accession>A0A9W4J126</accession>
<comment type="caution">
    <text evidence="2">The sequence shown here is derived from an EMBL/GenBank/DDBJ whole genome shotgun (WGS) entry which is preliminary data.</text>
</comment>
<keyword evidence="3" id="KW-1185">Reference proteome</keyword>
<reference evidence="2" key="1">
    <citation type="submission" date="2021-07" db="EMBL/GenBank/DDBJ databases">
        <authorList>
            <person name="Branca A.L. A."/>
        </authorList>
    </citation>
    <scope>NUCLEOTIDE SEQUENCE</scope>
</reference>
<feature type="transmembrane region" description="Helical" evidence="1">
    <location>
        <begin position="167"/>
        <end position="195"/>
    </location>
</feature>